<keyword evidence="1" id="KW-0472">Membrane</keyword>
<reference evidence="2" key="1">
    <citation type="submission" date="2021-01" db="EMBL/GenBank/DDBJ databases">
        <authorList>
            <person name="Corre E."/>
            <person name="Pelletier E."/>
            <person name="Niang G."/>
            <person name="Scheremetjew M."/>
            <person name="Finn R."/>
            <person name="Kale V."/>
            <person name="Holt S."/>
            <person name="Cochrane G."/>
            <person name="Meng A."/>
            <person name="Brown T."/>
            <person name="Cohen L."/>
        </authorList>
    </citation>
    <scope>NUCLEOTIDE SEQUENCE</scope>
</reference>
<gene>
    <name evidence="2" type="ORF">NSCI0253_LOCUS46473</name>
</gene>
<name>A0A7S1B1L4_NOCSC</name>
<feature type="transmembrane region" description="Helical" evidence="1">
    <location>
        <begin position="224"/>
        <end position="245"/>
    </location>
</feature>
<sequence>MVFHITQPCHGGYTRTSVPNVFLESPVRPSFCGHGVSTPVVSTCWRAIWVGGAAVHLLRAKRVRVLTCASSADDPFYASLRRELGRLERGERAADAKQSRSTKRVRRRRPAPWGVRFVAACCLLLPLVAVTPYGSSLFAQFPMLWDFFARPQLLLLRFYHVSVGSRLADILCAALLYSVVGKNRSLHSLINRTATQSSKLMMLFFPVSFVLRFLASAPRVLANLVQSGVFVYFLCCIALGARGCVTGMGQRMPGIGDGSLMRTRFFSARAG</sequence>
<dbReference type="AlphaFoldDB" id="A0A7S1B1L4"/>
<organism evidence="2">
    <name type="scientific">Noctiluca scintillans</name>
    <name type="common">Sea sparkle</name>
    <name type="synonym">Red tide dinoflagellate</name>
    <dbReference type="NCBI Taxonomy" id="2966"/>
    <lineage>
        <taxon>Eukaryota</taxon>
        <taxon>Sar</taxon>
        <taxon>Alveolata</taxon>
        <taxon>Dinophyceae</taxon>
        <taxon>Noctilucales</taxon>
        <taxon>Noctilucaceae</taxon>
        <taxon>Noctiluca</taxon>
    </lineage>
</organism>
<feature type="transmembrane region" description="Helical" evidence="1">
    <location>
        <begin position="200"/>
        <end position="218"/>
    </location>
</feature>
<dbReference type="EMBL" id="HBFQ01065444">
    <property type="protein sequence ID" value="CAD8872116.1"/>
    <property type="molecule type" value="Transcribed_RNA"/>
</dbReference>
<evidence type="ECO:0000313" key="2">
    <source>
        <dbReference type="EMBL" id="CAD8872116.1"/>
    </source>
</evidence>
<accession>A0A7S1B1L4</accession>
<protein>
    <recommendedName>
        <fullName evidence="3">Protein TIC 20</fullName>
    </recommendedName>
</protein>
<evidence type="ECO:0000256" key="1">
    <source>
        <dbReference type="SAM" id="Phobius"/>
    </source>
</evidence>
<feature type="transmembrane region" description="Helical" evidence="1">
    <location>
        <begin position="113"/>
        <end position="138"/>
    </location>
</feature>
<evidence type="ECO:0008006" key="3">
    <source>
        <dbReference type="Google" id="ProtNLM"/>
    </source>
</evidence>
<proteinExistence type="predicted"/>
<keyword evidence="1" id="KW-1133">Transmembrane helix</keyword>
<keyword evidence="1" id="KW-0812">Transmembrane</keyword>
<feature type="transmembrane region" description="Helical" evidence="1">
    <location>
        <begin position="158"/>
        <end position="180"/>
    </location>
</feature>